<sequence>MFSLSLSKSREERVKSKIEERRWWLFHAIDFQSLMYPCFIFCRILGMHPYKINALLFEISKPYYILSTITVCVSCFCALIIIINISESFDLNQNIRKIIELISFYIIGNFITIITFVLSGPRIRLFKTLRQISSRLPPESYQKPSILIHAKDMFGFFFLLVYTLSYHNWHFSVLCLLYYNLVIFQINMLYINCVYVLKACFKKINNDLENLITKYDQPHLVRWFYHKQKNSFLLKELKALKKQHLKISESVQMLNIIFSPQLLATIIFIIIIITFELYFNMIDWRNGLSISWIRQISHRNVMPYVVFYAVKIALIVWVCEAGKNQAIKISTIVHDLLNNTNDEQIKHEVLKIFISVYFFYISYHDTFFTYRIEHLKYYKLCNISLF</sequence>
<evidence type="ECO:0000256" key="5">
    <source>
        <dbReference type="ARBA" id="ARBA00023136"/>
    </source>
</evidence>
<accession>A0A195EXM6</accession>
<evidence type="ECO:0000256" key="4">
    <source>
        <dbReference type="ARBA" id="ARBA00022989"/>
    </source>
</evidence>
<keyword evidence="7 8" id="KW-0807">Transducer</keyword>
<keyword evidence="10" id="KW-1185">Reference proteome</keyword>
<protein>
    <recommendedName>
        <fullName evidence="8">Gustatory receptor</fullName>
    </recommendedName>
</protein>
<feature type="transmembrane region" description="Helical" evidence="8">
    <location>
        <begin position="301"/>
        <end position="319"/>
    </location>
</feature>
<comment type="function">
    <text evidence="8">Gustatory receptor which mediates acceptance or avoidance behavior, depending on its substrates.</text>
</comment>
<keyword evidence="3 8" id="KW-0812">Transmembrane</keyword>
<evidence type="ECO:0000256" key="8">
    <source>
        <dbReference type="RuleBase" id="RU363108"/>
    </source>
</evidence>
<evidence type="ECO:0000313" key="10">
    <source>
        <dbReference type="Proteomes" id="UP000078541"/>
    </source>
</evidence>
<keyword evidence="6 8" id="KW-0675">Receptor</keyword>
<feature type="transmembrane region" description="Helical" evidence="8">
    <location>
        <begin position="103"/>
        <end position="125"/>
    </location>
</feature>
<evidence type="ECO:0000256" key="7">
    <source>
        <dbReference type="ARBA" id="ARBA00023224"/>
    </source>
</evidence>
<evidence type="ECO:0000256" key="6">
    <source>
        <dbReference type="ARBA" id="ARBA00023170"/>
    </source>
</evidence>
<dbReference type="Proteomes" id="UP000078541">
    <property type="component" value="Unassembled WGS sequence"/>
</dbReference>
<evidence type="ECO:0000256" key="1">
    <source>
        <dbReference type="ARBA" id="ARBA00004651"/>
    </source>
</evidence>
<dbReference type="Pfam" id="PF08395">
    <property type="entry name" value="7tm_7"/>
    <property type="match status" value="1"/>
</dbReference>
<evidence type="ECO:0000313" key="9">
    <source>
        <dbReference type="EMBL" id="KYN32901.1"/>
    </source>
</evidence>
<organism evidence="9 10">
    <name type="scientific">Trachymyrmex septentrionalis</name>
    <dbReference type="NCBI Taxonomy" id="34720"/>
    <lineage>
        <taxon>Eukaryota</taxon>
        <taxon>Metazoa</taxon>
        <taxon>Ecdysozoa</taxon>
        <taxon>Arthropoda</taxon>
        <taxon>Hexapoda</taxon>
        <taxon>Insecta</taxon>
        <taxon>Pterygota</taxon>
        <taxon>Neoptera</taxon>
        <taxon>Endopterygota</taxon>
        <taxon>Hymenoptera</taxon>
        <taxon>Apocrita</taxon>
        <taxon>Aculeata</taxon>
        <taxon>Formicoidea</taxon>
        <taxon>Formicidae</taxon>
        <taxon>Myrmicinae</taxon>
        <taxon>Trachymyrmex</taxon>
    </lineage>
</organism>
<name>A0A195EXM6_9HYME</name>
<evidence type="ECO:0000256" key="3">
    <source>
        <dbReference type="ARBA" id="ARBA00022692"/>
    </source>
</evidence>
<dbReference type="GO" id="GO:0005886">
    <property type="term" value="C:plasma membrane"/>
    <property type="evidence" value="ECO:0007669"/>
    <property type="project" value="UniProtKB-SubCell"/>
</dbReference>
<dbReference type="InterPro" id="IPR013604">
    <property type="entry name" value="7TM_chemorcpt"/>
</dbReference>
<evidence type="ECO:0000256" key="2">
    <source>
        <dbReference type="ARBA" id="ARBA00022475"/>
    </source>
</evidence>
<feature type="transmembrane region" description="Helical" evidence="8">
    <location>
        <begin position="23"/>
        <end position="42"/>
    </location>
</feature>
<dbReference type="PANTHER" id="PTHR21143">
    <property type="entry name" value="INVERTEBRATE GUSTATORY RECEPTOR"/>
    <property type="match status" value="1"/>
</dbReference>
<dbReference type="GO" id="GO:0007165">
    <property type="term" value="P:signal transduction"/>
    <property type="evidence" value="ECO:0007669"/>
    <property type="project" value="UniProtKB-KW"/>
</dbReference>
<dbReference type="EMBL" id="KQ981923">
    <property type="protein sequence ID" value="KYN32901.1"/>
    <property type="molecule type" value="Genomic_DNA"/>
</dbReference>
<feature type="transmembrane region" description="Helical" evidence="8">
    <location>
        <begin position="262"/>
        <end position="281"/>
    </location>
</feature>
<keyword evidence="2 8" id="KW-1003">Cell membrane</keyword>
<proteinExistence type="inferred from homology"/>
<dbReference type="GO" id="GO:0030425">
    <property type="term" value="C:dendrite"/>
    <property type="evidence" value="ECO:0007669"/>
    <property type="project" value="TreeGrafter"/>
</dbReference>
<keyword evidence="4 8" id="KW-1133">Transmembrane helix</keyword>
<dbReference type="GO" id="GO:0007635">
    <property type="term" value="P:chemosensory behavior"/>
    <property type="evidence" value="ECO:0007669"/>
    <property type="project" value="TreeGrafter"/>
</dbReference>
<feature type="transmembrane region" description="Helical" evidence="8">
    <location>
        <begin position="63"/>
        <end position="83"/>
    </location>
</feature>
<comment type="similarity">
    <text evidence="8">Belongs to the insect chemoreceptor superfamily. Gustatory receptor (GR) family.</text>
</comment>
<feature type="transmembrane region" description="Helical" evidence="8">
    <location>
        <begin position="176"/>
        <end position="197"/>
    </location>
</feature>
<reference evidence="9 10" key="1">
    <citation type="submission" date="2016-03" db="EMBL/GenBank/DDBJ databases">
        <title>Trachymyrmex septentrionalis WGS genome.</title>
        <authorList>
            <person name="Nygaard S."/>
            <person name="Hu H."/>
            <person name="Boomsma J."/>
            <person name="Zhang G."/>
        </authorList>
    </citation>
    <scope>NUCLEOTIDE SEQUENCE [LARGE SCALE GENOMIC DNA]</scope>
    <source>
        <strain evidence="9">Tsep2-gDNA-1</strain>
        <tissue evidence="9">Whole body</tissue>
    </source>
</reference>
<gene>
    <name evidence="9" type="ORF">ALC56_12717</name>
</gene>
<dbReference type="PANTHER" id="PTHR21143:SF133">
    <property type="entry name" value="GUSTATORY AND PHEROMONE RECEPTOR 32A-RELATED"/>
    <property type="match status" value="1"/>
</dbReference>
<dbReference type="STRING" id="34720.A0A195EXM6"/>
<dbReference type="GO" id="GO:0030424">
    <property type="term" value="C:axon"/>
    <property type="evidence" value="ECO:0007669"/>
    <property type="project" value="TreeGrafter"/>
</dbReference>
<dbReference type="GO" id="GO:0050909">
    <property type="term" value="P:sensory perception of taste"/>
    <property type="evidence" value="ECO:0007669"/>
    <property type="project" value="InterPro"/>
</dbReference>
<dbReference type="AlphaFoldDB" id="A0A195EXM6"/>
<dbReference type="GO" id="GO:0043025">
    <property type="term" value="C:neuronal cell body"/>
    <property type="evidence" value="ECO:0007669"/>
    <property type="project" value="TreeGrafter"/>
</dbReference>
<dbReference type="GO" id="GO:0008049">
    <property type="term" value="P:male courtship behavior"/>
    <property type="evidence" value="ECO:0007669"/>
    <property type="project" value="TreeGrafter"/>
</dbReference>
<keyword evidence="5 8" id="KW-0472">Membrane</keyword>
<comment type="caution">
    <text evidence="8">Lacks conserved residue(s) required for the propagation of feature annotation.</text>
</comment>
<comment type="subcellular location">
    <subcellularLocation>
        <location evidence="1 8">Cell membrane</location>
        <topology evidence="1 8">Multi-pass membrane protein</topology>
    </subcellularLocation>
</comment>